<dbReference type="AlphaFoldDB" id="A0A811USC7"/>
<name>A0A811USC7_CERCA</name>
<organism evidence="1 2">
    <name type="scientific">Ceratitis capitata</name>
    <name type="common">Mediterranean fruit fly</name>
    <name type="synonym">Tephritis capitata</name>
    <dbReference type="NCBI Taxonomy" id="7213"/>
    <lineage>
        <taxon>Eukaryota</taxon>
        <taxon>Metazoa</taxon>
        <taxon>Ecdysozoa</taxon>
        <taxon>Arthropoda</taxon>
        <taxon>Hexapoda</taxon>
        <taxon>Insecta</taxon>
        <taxon>Pterygota</taxon>
        <taxon>Neoptera</taxon>
        <taxon>Endopterygota</taxon>
        <taxon>Diptera</taxon>
        <taxon>Brachycera</taxon>
        <taxon>Muscomorpha</taxon>
        <taxon>Tephritoidea</taxon>
        <taxon>Tephritidae</taxon>
        <taxon>Ceratitis</taxon>
        <taxon>Ceratitis</taxon>
    </lineage>
</organism>
<gene>
    <name evidence="1" type="ORF">CCAP1982_LOCUS10349</name>
</gene>
<accession>A0A811USC7</accession>
<dbReference type="EMBL" id="CAJHJT010000023">
    <property type="protein sequence ID" value="CAD7001860.1"/>
    <property type="molecule type" value="Genomic_DNA"/>
</dbReference>
<sequence>MSKQTRQYKFLKDINNIGEEFSEISQDEFSEIEDILVENKNEFDSTDTDDEEENIVN</sequence>
<evidence type="ECO:0000313" key="2">
    <source>
        <dbReference type="Proteomes" id="UP000606786"/>
    </source>
</evidence>
<comment type="caution">
    <text evidence="1">The sequence shown here is derived from an EMBL/GenBank/DDBJ whole genome shotgun (WGS) entry which is preliminary data.</text>
</comment>
<feature type="non-terminal residue" evidence="1">
    <location>
        <position position="57"/>
    </location>
</feature>
<proteinExistence type="predicted"/>
<keyword evidence="2" id="KW-1185">Reference proteome</keyword>
<dbReference type="Proteomes" id="UP000606786">
    <property type="component" value="Unassembled WGS sequence"/>
</dbReference>
<evidence type="ECO:0000313" key="1">
    <source>
        <dbReference type="EMBL" id="CAD7001860.1"/>
    </source>
</evidence>
<protein>
    <submittedName>
        <fullName evidence="1">(Mediterranean fruit fly) hypothetical protein</fullName>
    </submittedName>
</protein>
<reference evidence="1" key="1">
    <citation type="submission" date="2020-11" db="EMBL/GenBank/DDBJ databases">
        <authorList>
            <person name="Whitehead M."/>
        </authorList>
    </citation>
    <scope>NUCLEOTIDE SEQUENCE</scope>
    <source>
        <strain evidence="1">EGII</strain>
    </source>
</reference>